<comment type="similarity">
    <text evidence="5">Belongs to the archaeal Rpo6/eukaryotic RPB6 RNA polymerase subunit family.</text>
</comment>
<protein>
    <recommendedName>
        <fullName evidence="6">RPB6 homolog</fullName>
    </recommendedName>
</protein>
<dbReference type="PIRSF" id="PIRSF500154">
    <property type="entry name" value="RPB6"/>
    <property type="match status" value="1"/>
</dbReference>
<dbReference type="AlphaFoldDB" id="A0AA85B308"/>
<keyword evidence="2" id="KW-0240">DNA-directed RNA polymerase</keyword>
<dbReference type="GO" id="GO:0003899">
    <property type="term" value="F:DNA-directed RNA polymerase activity"/>
    <property type="evidence" value="ECO:0007669"/>
    <property type="project" value="InterPro"/>
</dbReference>
<dbReference type="GO" id="GO:0006366">
    <property type="term" value="P:transcription by RNA polymerase II"/>
    <property type="evidence" value="ECO:0007669"/>
    <property type="project" value="TreeGrafter"/>
</dbReference>
<dbReference type="GO" id="GO:0005665">
    <property type="term" value="C:RNA polymerase II, core complex"/>
    <property type="evidence" value="ECO:0007669"/>
    <property type="project" value="InterPro"/>
</dbReference>
<keyword evidence="3" id="KW-0804">Transcription</keyword>
<evidence type="ECO:0000256" key="1">
    <source>
        <dbReference type="ARBA" id="ARBA00004123"/>
    </source>
</evidence>
<evidence type="ECO:0000313" key="7">
    <source>
        <dbReference type="Proteomes" id="UP000050791"/>
    </source>
</evidence>
<dbReference type="Proteomes" id="UP000050791">
    <property type="component" value="Unassembled WGS sequence"/>
</dbReference>
<reference evidence="8" key="1">
    <citation type="submission" date="2023-11" db="UniProtKB">
        <authorList>
            <consortium name="WormBaseParasite"/>
        </authorList>
    </citation>
    <scope>IDENTIFICATION</scope>
</reference>
<dbReference type="InterPro" id="IPR028363">
    <property type="entry name" value="RPB6"/>
</dbReference>
<dbReference type="SMART" id="SM01409">
    <property type="entry name" value="RNA_pol_Rpb6"/>
    <property type="match status" value="1"/>
</dbReference>
<keyword evidence="4" id="KW-0539">Nucleus</keyword>
<comment type="subcellular location">
    <subcellularLocation>
        <location evidence="1">Nucleus</location>
    </subcellularLocation>
</comment>
<dbReference type="PROSITE" id="PS01111">
    <property type="entry name" value="RNA_POL_K_14KD"/>
    <property type="match status" value="1"/>
</dbReference>
<dbReference type="GO" id="GO:0042797">
    <property type="term" value="P:tRNA transcription by RNA polymerase III"/>
    <property type="evidence" value="ECO:0007669"/>
    <property type="project" value="TreeGrafter"/>
</dbReference>
<evidence type="ECO:0000256" key="5">
    <source>
        <dbReference type="ARBA" id="ARBA00025773"/>
    </source>
</evidence>
<evidence type="ECO:0000313" key="8">
    <source>
        <dbReference type="WBParaSite" id="SMTH1_28730.1"/>
    </source>
</evidence>
<dbReference type="WBParaSite" id="SMTH1_28730.1">
    <property type="protein sequence ID" value="SMTH1_28730.1"/>
    <property type="gene ID" value="SMTH1_28730"/>
</dbReference>
<organism evidence="7 8">
    <name type="scientific">Schistosoma mattheei</name>
    <dbReference type="NCBI Taxonomy" id="31246"/>
    <lineage>
        <taxon>Eukaryota</taxon>
        <taxon>Metazoa</taxon>
        <taxon>Spiralia</taxon>
        <taxon>Lophotrochozoa</taxon>
        <taxon>Platyhelminthes</taxon>
        <taxon>Trematoda</taxon>
        <taxon>Digenea</taxon>
        <taxon>Strigeidida</taxon>
        <taxon>Schistosomatoidea</taxon>
        <taxon>Schistosomatidae</taxon>
        <taxon>Schistosoma</taxon>
    </lineage>
</organism>
<sequence>MNNGRPKYGFPNRYVEKFMYKQIQLLSVDISLDDFESDEEPLDEVPEEDLDTKPEGVTYITADEAPRLSGQNMAAPVEKSKRITTPYLTKYERARVLGARALQLSMSAPVMVELDGERDPLKIAEKELRANKIPIIIRRFLPDGSFEDWSLDELILTE</sequence>
<dbReference type="Pfam" id="PF01192">
    <property type="entry name" value="RNA_pol_Rpb6"/>
    <property type="match status" value="1"/>
</dbReference>
<accession>A0AA85B308</accession>
<dbReference type="InterPro" id="IPR006111">
    <property type="entry name" value="Rpo6/Rpb6"/>
</dbReference>
<evidence type="ECO:0000256" key="6">
    <source>
        <dbReference type="ARBA" id="ARBA00030456"/>
    </source>
</evidence>
<dbReference type="NCBIfam" id="NF002208">
    <property type="entry name" value="PRK01099.1-3"/>
    <property type="match status" value="1"/>
</dbReference>
<dbReference type="PANTHER" id="PTHR47227:SF5">
    <property type="entry name" value="DNA-DIRECTED RNA POLYMERASES I, II, AND III SUBUNIT RPABC2"/>
    <property type="match status" value="1"/>
</dbReference>
<dbReference type="InterPro" id="IPR006110">
    <property type="entry name" value="Pol_omega/Rpo6/RPB6"/>
</dbReference>
<evidence type="ECO:0000256" key="3">
    <source>
        <dbReference type="ARBA" id="ARBA00023163"/>
    </source>
</evidence>
<dbReference type="SUPFAM" id="SSF63562">
    <property type="entry name" value="RPB6/omega subunit-like"/>
    <property type="match status" value="1"/>
</dbReference>
<dbReference type="HAMAP" id="MF_00192">
    <property type="entry name" value="RNApol_arch_Rpo6"/>
    <property type="match status" value="1"/>
</dbReference>
<evidence type="ECO:0000256" key="4">
    <source>
        <dbReference type="ARBA" id="ARBA00023242"/>
    </source>
</evidence>
<dbReference type="Gene3D" id="3.90.940.10">
    <property type="match status" value="1"/>
</dbReference>
<dbReference type="PIRSF" id="PIRSF000778">
    <property type="entry name" value="RpoK/RPB6"/>
    <property type="match status" value="1"/>
</dbReference>
<dbReference type="NCBIfam" id="NF002207">
    <property type="entry name" value="PRK01099.1-2"/>
    <property type="match status" value="1"/>
</dbReference>
<dbReference type="GO" id="GO:0006360">
    <property type="term" value="P:transcription by RNA polymerase I"/>
    <property type="evidence" value="ECO:0007669"/>
    <property type="project" value="TreeGrafter"/>
</dbReference>
<dbReference type="PANTHER" id="PTHR47227">
    <property type="entry name" value="DNA-DIRECTED RNA POLYMERASE SUBUNIT K"/>
    <property type="match status" value="1"/>
</dbReference>
<evidence type="ECO:0000256" key="2">
    <source>
        <dbReference type="ARBA" id="ARBA00022478"/>
    </source>
</evidence>
<dbReference type="GO" id="GO:0003677">
    <property type="term" value="F:DNA binding"/>
    <property type="evidence" value="ECO:0007669"/>
    <property type="project" value="InterPro"/>
</dbReference>
<proteinExistence type="inferred from homology"/>
<name>A0AA85B308_9TREM</name>
<dbReference type="InterPro" id="IPR020708">
    <property type="entry name" value="DNA-dir_RNA_polK_14-18kDa_CS"/>
</dbReference>
<dbReference type="InterPro" id="IPR036161">
    <property type="entry name" value="RPB6/omega-like_sf"/>
</dbReference>